<comment type="caution">
    <text evidence="10">The sequence shown here is derived from an EMBL/GenBank/DDBJ whole genome shotgun (WGS) entry which is preliminary data.</text>
</comment>
<dbReference type="Proteomes" id="UP000308730">
    <property type="component" value="Unassembled WGS sequence"/>
</dbReference>
<dbReference type="CDD" id="cd00805">
    <property type="entry name" value="TyrRS_core"/>
    <property type="match status" value="1"/>
</dbReference>
<dbReference type="InterPro" id="IPR024088">
    <property type="entry name" value="Tyr-tRNA-ligase_bac-type"/>
</dbReference>
<dbReference type="Gene3D" id="3.40.50.620">
    <property type="entry name" value="HUPs"/>
    <property type="match status" value="1"/>
</dbReference>
<dbReference type="EC" id="6.1.1.1" evidence="1 9"/>
<dbReference type="GO" id="GO:0006437">
    <property type="term" value="P:tyrosyl-tRNA aminoacylation"/>
    <property type="evidence" value="ECO:0007669"/>
    <property type="project" value="InterPro"/>
</dbReference>
<protein>
    <recommendedName>
        <fullName evidence="1 9">Tyrosine--tRNA ligase</fullName>
        <ecNumber evidence="1 9">6.1.1.1</ecNumber>
    </recommendedName>
    <alternativeName>
        <fullName evidence="7 9">Tyrosyl-tRNA synthetase</fullName>
    </alternativeName>
</protein>
<dbReference type="Pfam" id="PF00579">
    <property type="entry name" value="tRNA-synt_1b"/>
    <property type="match status" value="1"/>
</dbReference>
<dbReference type="InterPro" id="IPR002305">
    <property type="entry name" value="aa-tRNA-synth_Ic"/>
</dbReference>
<sequence length="398" mass="44569">MYLRSWKAEGWCLSRQKLKEHVQNDTTVYAGIDPTADHLHVGHLLPLISLLHFHVRGHRVIPLIGGATGLVGDPSGRDTERALTGPIVVEDNVRNLKSAVSSFFTQATAYVRRREPNMPFKSTEVKARNNLKWFKHMNLLEFLRTVGVHSRVNSMITRDSVQSRLTSQQGISFTEFTYQLLQAYDFYRLHNTYGCSIQIGGSDQWGNIVSGIDLINRLNPDVGPDGKHIEKVFGITTPLLTTASGAKFGKSAGNAVALDKNHTSVFDFYQFFLRTTDGDVERYLKMFTLLPVDMIAARIKEHEEKPEARLAQRLLAAEVTELVHGDTAVREAEVATQILYSDPNKLDPKELMEAFKGDPRLKVCPLVYASTTPARLAVMFELVSSNCEHSASPPMRNC</sequence>
<evidence type="ECO:0000256" key="5">
    <source>
        <dbReference type="ARBA" id="ARBA00022917"/>
    </source>
</evidence>
<dbReference type="FunFam" id="1.10.240.10:FF:000001">
    <property type="entry name" value="Tyrosine--tRNA ligase"/>
    <property type="match status" value="1"/>
</dbReference>
<name>A0A4V3XGC6_9APHY</name>
<evidence type="ECO:0000313" key="10">
    <source>
        <dbReference type="EMBL" id="THH20913.1"/>
    </source>
</evidence>
<evidence type="ECO:0000256" key="6">
    <source>
        <dbReference type="ARBA" id="ARBA00023146"/>
    </source>
</evidence>
<comment type="similarity">
    <text evidence="9">Belongs to the class-I aminoacyl-tRNA synthetase family.</text>
</comment>
<evidence type="ECO:0000256" key="9">
    <source>
        <dbReference type="RuleBase" id="RU361234"/>
    </source>
</evidence>
<dbReference type="GO" id="GO:0005829">
    <property type="term" value="C:cytosol"/>
    <property type="evidence" value="ECO:0007669"/>
    <property type="project" value="TreeGrafter"/>
</dbReference>
<evidence type="ECO:0000256" key="8">
    <source>
        <dbReference type="ARBA" id="ARBA00048248"/>
    </source>
</evidence>
<dbReference type="GO" id="GO:0005524">
    <property type="term" value="F:ATP binding"/>
    <property type="evidence" value="ECO:0007669"/>
    <property type="project" value="UniProtKB-KW"/>
</dbReference>
<comment type="catalytic activity">
    <reaction evidence="8 9">
        <text>tRNA(Tyr) + L-tyrosine + ATP = L-tyrosyl-tRNA(Tyr) + AMP + diphosphate + H(+)</text>
        <dbReference type="Rhea" id="RHEA:10220"/>
        <dbReference type="Rhea" id="RHEA-COMP:9706"/>
        <dbReference type="Rhea" id="RHEA-COMP:9707"/>
        <dbReference type="ChEBI" id="CHEBI:15378"/>
        <dbReference type="ChEBI" id="CHEBI:30616"/>
        <dbReference type="ChEBI" id="CHEBI:33019"/>
        <dbReference type="ChEBI" id="CHEBI:58315"/>
        <dbReference type="ChEBI" id="CHEBI:78442"/>
        <dbReference type="ChEBI" id="CHEBI:78536"/>
        <dbReference type="ChEBI" id="CHEBI:456215"/>
        <dbReference type="EC" id="6.1.1.1"/>
    </reaction>
</comment>
<dbReference type="GO" id="GO:0005739">
    <property type="term" value="C:mitochondrion"/>
    <property type="evidence" value="ECO:0007669"/>
    <property type="project" value="TreeGrafter"/>
</dbReference>
<dbReference type="InterPro" id="IPR014729">
    <property type="entry name" value="Rossmann-like_a/b/a_fold"/>
</dbReference>
<dbReference type="PANTHER" id="PTHR11766">
    <property type="entry name" value="TYROSYL-TRNA SYNTHETASE"/>
    <property type="match status" value="1"/>
</dbReference>
<keyword evidence="11" id="KW-1185">Reference proteome</keyword>
<dbReference type="InterPro" id="IPR001412">
    <property type="entry name" value="aa-tRNA-synth_I_CS"/>
</dbReference>
<dbReference type="Gene3D" id="1.10.240.10">
    <property type="entry name" value="Tyrosyl-Transfer RNA Synthetase"/>
    <property type="match status" value="1"/>
</dbReference>
<dbReference type="SUPFAM" id="SSF52374">
    <property type="entry name" value="Nucleotidylyl transferase"/>
    <property type="match status" value="1"/>
</dbReference>
<keyword evidence="4 9" id="KW-0067">ATP-binding</keyword>
<dbReference type="PROSITE" id="PS00178">
    <property type="entry name" value="AA_TRNA_LIGASE_I"/>
    <property type="match status" value="1"/>
</dbReference>
<evidence type="ECO:0000256" key="4">
    <source>
        <dbReference type="ARBA" id="ARBA00022840"/>
    </source>
</evidence>
<evidence type="ECO:0000256" key="2">
    <source>
        <dbReference type="ARBA" id="ARBA00022598"/>
    </source>
</evidence>
<organism evidence="10 11">
    <name type="scientific">Antrodiella citrinella</name>
    <dbReference type="NCBI Taxonomy" id="2447956"/>
    <lineage>
        <taxon>Eukaryota</taxon>
        <taxon>Fungi</taxon>
        <taxon>Dikarya</taxon>
        <taxon>Basidiomycota</taxon>
        <taxon>Agaricomycotina</taxon>
        <taxon>Agaricomycetes</taxon>
        <taxon>Polyporales</taxon>
        <taxon>Steccherinaceae</taxon>
        <taxon>Antrodiella</taxon>
    </lineage>
</organism>
<accession>A0A4V3XGC6</accession>
<evidence type="ECO:0000256" key="7">
    <source>
        <dbReference type="ARBA" id="ARBA00033323"/>
    </source>
</evidence>
<keyword evidence="2 9" id="KW-0436">Ligase</keyword>
<proteinExistence type="inferred from homology"/>
<evidence type="ECO:0000256" key="1">
    <source>
        <dbReference type="ARBA" id="ARBA00013160"/>
    </source>
</evidence>
<keyword evidence="5 9" id="KW-0648">Protein biosynthesis</keyword>
<dbReference type="NCBIfam" id="TIGR00234">
    <property type="entry name" value="tyrS"/>
    <property type="match status" value="1"/>
</dbReference>
<dbReference type="GO" id="GO:0004831">
    <property type="term" value="F:tyrosine-tRNA ligase activity"/>
    <property type="evidence" value="ECO:0007669"/>
    <property type="project" value="UniProtKB-EC"/>
</dbReference>
<evidence type="ECO:0000313" key="11">
    <source>
        <dbReference type="Proteomes" id="UP000308730"/>
    </source>
</evidence>
<dbReference type="AlphaFoldDB" id="A0A4V3XGC6"/>
<evidence type="ECO:0000256" key="3">
    <source>
        <dbReference type="ARBA" id="ARBA00022741"/>
    </source>
</evidence>
<dbReference type="OrthoDB" id="337870at2759"/>
<reference evidence="10 11" key="1">
    <citation type="submission" date="2019-02" db="EMBL/GenBank/DDBJ databases">
        <title>Genome sequencing of the rare red list fungi Antrodiella citrinella (Flaviporus citrinellus).</title>
        <authorList>
            <person name="Buettner E."/>
            <person name="Kellner H."/>
        </authorList>
    </citation>
    <scope>NUCLEOTIDE SEQUENCE [LARGE SCALE GENOMIC DNA]</scope>
    <source>
        <strain evidence="10 11">DSM 108506</strain>
    </source>
</reference>
<keyword evidence="3 9" id="KW-0547">Nucleotide-binding</keyword>
<dbReference type="InterPro" id="IPR002307">
    <property type="entry name" value="Tyr-tRNA-ligase"/>
</dbReference>
<dbReference type="EMBL" id="SGPM01000473">
    <property type="protein sequence ID" value="THH20913.1"/>
    <property type="molecule type" value="Genomic_DNA"/>
</dbReference>
<keyword evidence="6 9" id="KW-0030">Aminoacyl-tRNA synthetase</keyword>
<gene>
    <name evidence="10" type="ORF">EUX98_g8499</name>
</gene>
<dbReference type="PANTHER" id="PTHR11766:SF0">
    <property type="entry name" value="TYROSINE--TRNA LIGASE, MITOCHONDRIAL"/>
    <property type="match status" value="1"/>
</dbReference>
<dbReference type="PRINTS" id="PR01040">
    <property type="entry name" value="TRNASYNTHTYR"/>
</dbReference>